<reference evidence="2" key="2">
    <citation type="submission" date="2017-06" db="EMBL/GenBank/DDBJ databases">
        <title>WGS assembly of Brachypodium distachyon.</title>
        <authorList>
            <consortium name="The International Brachypodium Initiative"/>
            <person name="Lucas S."/>
            <person name="Harmon-Smith M."/>
            <person name="Lail K."/>
            <person name="Tice H."/>
            <person name="Grimwood J."/>
            <person name="Bruce D."/>
            <person name="Barry K."/>
            <person name="Shu S."/>
            <person name="Lindquist E."/>
            <person name="Wang M."/>
            <person name="Pitluck S."/>
            <person name="Vogel J.P."/>
            <person name="Garvin D.F."/>
            <person name="Mockler T.C."/>
            <person name="Schmutz J."/>
            <person name="Rokhsar D."/>
            <person name="Bevan M.W."/>
        </authorList>
    </citation>
    <scope>NUCLEOTIDE SEQUENCE</scope>
    <source>
        <strain evidence="2">Bd21</strain>
    </source>
</reference>
<dbReference type="InParanoid" id="A0A0Q3E7G1"/>
<feature type="compositionally biased region" description="Basic residues" evidence="1">
    <location>
        <begin position="70"/>
        <end position="80"/>
    </location>
</feature>
<dbReference type="OrthoDB" id="1002684at2759"/>
<feature type="compositionally biased region" description="Low complexity" evidence="1">
    <location>
        <begin position="20"/>
        <end position="33"/>
    </location>
</feature>
<organism evidence="2">
    <name type="scientific">Brachypodium distachyon</name>
    <name type="common">Purple false brome</name>
    <name type="synonym">Trachynia distachya</name>
    <dbReference type="NCBI Taxonomy" id="15368"/>
    <lineage>
        <taxon>Eukaryota</taxon>
        <taxon>Viridiplantae</taxon>
        <taxon>Streptophyta</taxon>
        <taxon>Embryophyta</taxon>
        <taxon>Tracheophyta</taxon>
        <taxon>Spermatophyta</taxon>
        <taxon>Magnoliopsida</taxon>
        <taxon>Liliopsida</taxon>
        <taxon>Poales</taxon>
        <taxon>Poaceae</taxon>
        <taxon>BOP clade</taxon>
        <taxon>Pooideae</taxon>
        <taxon>Stipodae</taxon>
        <taxon>Brachypodieae</taxon>
        <taxon>Brachypodium</taxon>
    </lineage>
</organism>
<proteinExistence type="predicted"/>
<feature type="region of interest" description="Disordered" evidence="1">
    <location>
        <begin position="1"/>
        <end position="33"/>
    </location>
</feature>
<evidence type="ECO:0000256" key="1">
    <source>
        <dbReference type="SAM" id="MobiDB-lite"/>
    </source>
</evidence>
<feature type="compositionally biased region" description="Gly residues" evidence="1">
    <location>
        <begin position="122"/>
        <end position="133"/>
    </location>
</feature>
<name>A0A0Q3E7G1_BRADI</name>
<dbReference type="Proteomes" id="UP000008810">
    <property type="component" value="Chromosome 5"/>
</dbReference>
<feature type="region of interest" description="Disordered" evidence="1">
    <location>
        <begin position="55"/>
        <end position="161"/>
    </location>
</feature>
<evidence type="ECO:0000313" key="2">
    <source>
        <dbReference type="EMBL" id="KQJ83823.1"/>
    </source>
</evidence>
<feature type="non-terminal residue" evidence="2">
    <location>
        <position position="1"/>
    </location>
</feature>
<gene>
    <name evidence="2" type="ORF">BRADI_5g17045v3</name>
</gene>
<reference evidence="2 3" key="1">
    <citation type="journal article" date="2010" name="Nature">
        <title>Genome sequencing and analysis of the model grass Brachypodium distachyon.</title>
        <authorList>
            <consortium name="International Brachypodium Initiative"/>
        </authorList>
    </citation>
    <scope>NUCLEOTIDE SEQUENCE [LARGE SCALE GENOMIC DNA]</scope>
    <source>
        <strain evidence="2 3">Bd21</strain>
    </source>
</reference>
<evidence type="ECO:0000313" key="4">
    <source>
        <dbReference type="Proteomes" id="UP000008810"/>
    </source>
</evidence>
<dbReference type="EMBL" id="CM000884">
    <property type="protein sequence ID" value="KQJ83823.1"/>
    <property type="molecule type" value="Genomic_DNA"/>
</dbReference>
<evidence type="ECO:0000313" key="3">
    <source>
        <dbReference type="EnsemblPlants" id="KQJ83823"/>
    </source>
</evidence>
<sequence length="264" mass="27776">PPPKRRRSSLPRSPPPPPTCLSSRSSSARTATAPISLRQRRLLLLLLLLLRRHPDPDPRGPVSIFNAPNRPRHSTYKQRRPPGGTMASPSEAPLSGGLSRRIGFGRPPGVGGFPGAAASRRGVGGLQANGSGGLPQAPWSGGLSRRVGGGRSPGVGGFPGAAASRRGVGGLQANGSGVDEKAVLGIPIGRFQEDTWAWSAEKHGFRGPILCGMWAIWNARNKRNHGETSMSITQTCRWARDMASDLIQTSGPCAKGSNSIKVTK</sequence>
<dbReference type="Gramene" id="KQJ83823">
    <property type="protein sequence ID" value="KQJ83823"/>
    <property type="gene ID" value="BRADI_5g17045v3"/>
</dbReference>
<feature type="compositionally biased region" description="Gly residues" evidence="1">
    <location>
        <begin position="147"/>
        <end position="159"/>
    </location>
</feature>
<protein>
    <submittedName>
        <fullName evidence="2 3">Uncharacterized protein</fullName>
    </submittedName>
</protein>
<keyword evidence="4" id="KW-1185">Reference proteome</keyword>
<dbReference type="AlphaFoldDB" id="A0A0Q3E7G1"/>
<dbReference type="EnsemblPlants" id="KQJ83823">
    <property type="protein sequence ID" value="KQJ83823"/>
    <property type="gene ID" value="BRADI_5g17045v3"/>
</dbReference>
<reference evidence="3" key="3">
    <citation type="submission" date="2018-08" db="UniProtKB">
        <authorList>
            <consortium name="EnsemblPlants"/>
        </authorList>
    </citation>
    <scope>IDENTIFICATION</scope>
    <source>
        <strain evidence="3">cv. Bd21</strain>
    </source>
</reference>
<accession>A0A0Q3E7G1</accession>